<dbReference type="Proteomes" id="UP000001420">
    <property type="component" value="Chromosome"/>
</dbReference>
<keyword evidence="1" id="KW-1133">Transmembrane helix</keyword>
<keyword evidence="3" id="KW-0645">Protease</keyword>
<dbReference type="eggNOG" id="COG1876">
    <property type="taxonomic scope" value="Bacteria"/>
</dbReference>
<keyword evidence="4" id="KW-1185">Reference proteome</keyword>
<name>Q7VCA8_PROMA</name>
<dbReference type="GO" id="GO:0004180">
    <property type="term" value="F:carboxypeptidase activity"/>
    <property type="evidence" value="ECO:0007669"/>
    <property type="project" value="UniProtKB-KW"/>
</dbReference>
<dbReference type="KEGG" id="pma:Pro_0833"/>
<dbReference type="PANTHER" id="PTHR34385:SF1">
    <property type="entry name" value="PEPTIDOGLYCAN L-ALANYL-D-GLUTAMATE ENDOPEPTIDASE CWLK"/>
    <property type="match status" value="1"/>
</dbReference>
<dbReference type="HOGENOM" id="CLU_054193_6_1_3"/>
<keyword evidence="1" id="KW-0812">Transmembrane</keyword>
<dbReference type="EnsemblBacteria" id="AAP99877">
    <property type="protein sequence ID" value="AAP99877"/>
    <property type="gene ID" value="Pro_0833"/>
</dbReference>
<evidence type="ECO:0000313" key="3">
    <source>
        <dbReference type="EMBL" id="AAP99877.1"/>
    </source>
</evidence>
<reference evidence="3 4" key="1">
    <citation type="journal article" date="2003" name="Proc. Natl. Acad. Sci. U.S.A.">
        <title>Genome sequence of the cyanobacterium Prochlorococcus marinus SS120, a nearly minimal oxyphototrophic genome.</title>
        <authorList>
            <person name="Dufresne A."/>
            <person name="Salanoubat M."/>
            <person name="Partensky F."/>
            <person name="Artiguenave F."/>
            <person name="Axmann I.M."/>
            <person name="Barbe V."/>
            <person name="Duprat S."/>
            <person name="Galperin M.Y."/>
            <person name="Koonin E.V."/>
            <person name="Le Gall F."/>
            <person name="Makarova K.S."/>
            <person name="Ostrowski M."/>
            <person name="Oztas S."/>
            <person name="Robert C."/>
            <person name="Rogozin I.B."/>
            <person name="Scanlan D.J."/>
            <person name="Tandeau de Marsac N."/>
            <person name="Weissenbach J."/>
            <person name="Wincker P."/>
            <person name="Wolf Y.I."/>
            <person name="Hess W.R."/>
        </authorList>
    </citation>
    <scope>NUCLEOTIDE SEQUENCE [LARGE SCALE GENOMIC DNA]</scope>
    <source>
        <strain evidence="4">SARG / CCMP1375 / SS120</strain>
    </source>
</reference>
<dbReference type="AlphaFoldDB" id="Q7VCA8"/>
<feature type="domain" description="D-alanyl-D-alanine carboxypeptidase-like core" evidence="2">
    <location>
        <begin position="100"/>
        <end position="228"/>
    </location>
</feature>
<dbReference type="Gene3D" id="3.30.1380.10">
    <property type="match status" value="1"/>
</dbReference>
<organism evidence="3 4">
    <name type="scientific">Prochlorococcus marinus (strain SARG / CCMP1375 / SS120)</name>
    <dbReference type="NCBI Taxonomy" id="167539"/>
    <lineage>
        <taxon>Bacteria</taxon>
        <taxon>Bacillati</taxon>
        <taxon>Cyanobacteriota</taxon>
        <taxon>Cyanophyceae</taxon>
        <taxon>Synechococcales</taxon>
        <taxon>Prochlorococcaceae</taxon>
        <taxon>Prochlorococcus</taxon>
    </lineage>
</organism>
<gene>
    <name evidence="3" type="primary">vanY</name>
    <name evidence="3" type="ordered locus">Pro_0833</name>
</gene>
<dbReference type="CDD" id="cd14852">
    <property type="entry name" value="LD-carboxypeptidase"/>
    <property type="match status" value="1"/>
</dbReference>
<dbReference type="PATRIC" id="fig|167539.5.peg.880"/>
<keyword evidence="3" id="KW-0378">Hydrolase</keyword>
<dbReference type="STRING" id="167539.Pro_0833"/>
<evidence type="ECO:0000256" key="1">
    <source>
        <dbReference type="SAM" id="Phobius"/>
    </source>
</evidence>
<dbReference type="EMBL" id="AE017126">
    <property type="protein sequence ID" value="AAP99877.1"/>
    <property type="molecule type" value="Genomic_DNA"/>
</dbReference>
<dbReference type="InterPro" id="IPR003709">
    <property type="entry name" value="VanY-like_core_dom"/>
</dbReference>
<dbReference type="OrthoDB" id="9792074at2"/>
<keyword evidence="1" id="KW-0472">Membrane</keyword>
<sequence length="252" mass="28291">MSGGESSGSNNSSEIPLARRFKPVRGVSSARYRYLMFGSIFLTLFSVFITIKLKPVVKNSAVLTEGQANNNLSQEELLLGHFPYPEALITDLIAVYPGLKVHKDTYSALKKMRAAAAADGIYLTALSGFRSIDLQREIFYENKSIRNQIAIERAKVSAPPGYSEHSTGYAIDLGDGDMRETDFEVSFEETPAFSWLQRNAAKYHFVLSFPKGNTQGVSYEPWHWRFEGTVEALRAFEAANKRMRLEKNLKSK</sequence>
<feature type="transmembrane region" description="Helical" evidence="1">
    <location>
        <begin position="32"/>
        <end position="51"/>
    </location>
</feature>
<dbReference type="InterPro" id="IPR058193">
    <property type="entry name" value="VanY/YodJ_core_dom"/>
</dbReference>
<dbReference type="RefSeq" id="WP_011124985.1">
    <property type="nucleotide sequence ID" value="NC_005042.1"/>
</dbReference>
<protein>
    <submittedName>
        <fullName evidence="3">D-alanyl-D-alanine carboxypeptidase</fullName>
    </submittedName>
</protein>
<accession>Q7VCA8</accession>
<dbReference type="InterPro" id="IPR009045">
    <property type="entry name" value="Zn_M74/Hedgehog-like"/>
</dbReference>
<dbReference type="Pfam" id="PF02557">
    <property type="entry name" value="VanY"/>
    <property type="match status" value="1"/>
</dbReference>
<keyword evidence="3" id="KW-0121">Carboxypeptidase</keyword>
<dbReference type="PANTHER" id="PTHR34385">
    <property type="entry name" value="D-ALANYL-D-ALANINE CARBOXYPEPTIDASE"/>
    <property type="match status" value="1"/>
</dbReference>
<evidence type="ECO:0000259" key="2">
    <source>
        <dbReference type="Pfam" id="PF02557"/>
    </source>
</evidence>
<dbReference type="InterPro" id="IPR052179">
    <property type="entry name" value="DD-CPase-like"/>
</dbReference>
<proteinExistence type="predicted"/>
<dbReference type="SUPFAM" id="SSF55166">
    <property type="entry name" value="Hedgehog/DD-peptidase"/>
    <property type="match status" value="1"/>
</dbReference>
<dbReference type="GO" id="GO:0006508">
    <property type="term" value="P:proteolysis"/>
    <property type="evidence" value="ECO:0007669"/>
    <property type="project" value="InterPro"/>
</dbReference>
<evidence type="ECO:0000313" key="4">
    <source>
        <dbReference type="Proteomes" id="UP000001420"/>
    </source>
</evidence>